<evidence type="ECO:0000313" key="2">
    <source>
        <dbReference type="EMBL" id="KAF6752550.1"/>
    </source>
</evidence>
<keyword evidence="3" id="KW-1185">Reference proteome</keyword>
<accession>A0A8H6HSU6</accession>
<dbReference type="EMBL" id="JACGCI010000043">
    <property type="protein sequence ID" value="KAF6752550.1"/>
    <property type="molecule type" value="Genomic_DNA"/>
</dbReference>
<proteinExistence type="predicted"/>
<feature type="region of interest" description="Disordered" evidence="1">
    <location>
        <begin position="1"/>
        <end position="39"/>
    </location>
</feature>
<feature type="region of interest" description="Disordered" evidence="1">
    <location>
        <begin position="325"/>
        <end position="380"/>
    </location>
</feature>
<evidence type="ECO:0000256" key="1">
    <source>
        <dbReference type="SAM" id="MobiDB-lite"/>
    </source>
</evidence>
<reference evidence="2 3" key="1">
    <citation type="submission" date="2020-07" db="EMBL/GenBank/DDBJ databases">
        <title>Comparative genomics of pyrophilous fungi reveals a link between fire events and developmental genes.</title>
        <authorList>
            <consortium name="DOE Joint Genome Institute"/>
            <person name="Steindorff A.S."/>
            <person name="Carver A."/>
            <person name="Calhoun S."/>
            <person name="Stillman K."/>
            <person name="Liu H."/>
            <person name="Lipzen A."/>
            <person name="Pangilinan J."/>
            <person name="Labutti K."/>
            <person name="Bruns T.D."/>
            <person name="Grigoriev I.V."/>
        </authorList>
    </citation>
    <scope>NUCLEOTIDE SEQUENCE [LARGE SCALE GENOMIC DNA]</scope>
    <source>
        <strain evidence="2 3">CBS 144469</strain>
    </source>
</reference>
<feature type="compositionally biased region" description="Basic and acidic residues" evidence="1">
    <location>
        <begin position="343"/>
        <end position="359"/>
    </location>
</feature>
<comment type="caution">
    <text evidence="2">The sequence shown here is derived from an EMBL/GenBank/DDBJ whole genome shotgun (WGS) entry which is preliminary data.</text>
</comment>
<dbReference type="Proteomes" id="UP000521943">
    <property type="component" value="Unassembled WGS sequence"/>
</dbReference>
<feature type="region of interest" description="Disordered" evidence="1">
    <location>
        <begin position="460"/>
        <end position="479"/>
    </location>
</feature>
<sequence>MSDDYYNSGTHRRRDMDEDNDVSPNFSHGGVSSDFESPLTALTQRRQGTSRNTLDDDRGIVQLATHSTLMSNPTYKSVYERSQLFENRAAMFEDKYKRMKTDFEAQKKSMTRRDRLEVKMKESLDTFETISSDMKIMLQGFKSGAETVLSAAGTRSSTPINPLSGFDFPKKPEREDKQNALLWWENCTAPNSGVSTASKGGKKSDVTPYPYVDEKGELVDYLEYRRCRTTIRDVLTRLQQQTPGILVAGWLSNSDTTKEAVMQAGTGWGMPTRTRTPRGTTREPVRVARPVVITNPKHPWLALADGHYKFHKLVSSVHSEAGRRIKSKVGAAQGGSETPAGSVKKEGHSSSVKREHSEDASCGGGESRPRKKAKAPAPEPDANLACVATAAAHQPEVIDLELASDVVSPRPEGYDFDDGLENSWQQELEYKAVPGSSTSEATLVITSNRGSSRTVLALEAGTSEPASSSKPFSTNKPTNWTPASLQEFTARNYQLAHPLTKPSQQRPPAPFVGAGFDDPLSAVTLSGVGTVPSHPTASPNPTVSYPTLSSAIRASMLPIDPDLTAGGPTQASADPQDSAEPKSPTVASALPSIANGFTEPPQLPPLPVQRATAKDKENRAPKARAAVGQGKFALHNYKKKDTGKAIYAHIWAAIDGNKKLKTSDFNAAWNALSSEAQSHYNNQVGQPGPLATNTAVGNYSPRLLCRALKSILRFAVHHSTIVPGFQLPPRFLAHVFPLHWTLFSCPVPPTLYHSLPLRATMGQFIESHLEGSPSPIQADRGILLPRNVRDGTRPTLPDRWGVLTGPQAYNNIHTEKNTISAGSSGIEVLAGVGQLSVG</sequence>
<feature type="compositionally biased region" description="Polar residues" evidence="1">
    <location>
        <begin position="464"/>
        <end position="479"/>
    </location>
</feature>
<organism evidence="2 3">
    <name type="scientific">Ephemerocybe angulata</name>
    <dbReference type="NCBI Taxonomy" id="980116"/>
    <lineage>
        <taxon>Eukaryota</taxon>
        <taxon>Fungi</taxon>
        <taxon>Dikarya</taxon>
        <taxon>Basidiomycota</taxon>
        <taxon>Agaricomycotina</taxon>
        <taxon>Agaricomycetes</taxon>
        <taxon>Agaricomycetidae</taxon>
        <taxon>Agaricales</taxon>
        <taxon>Agaricineae</taxon>
        <taxon>Psathyrellaceae</taxon>
        <taxon>Ephemerocybe</taxon>
    </lineage>
</organism>
<evidence type="ECO:0000313" key="3">
    <source>
        <dbReference type="Proteomes" id="UP000521943"/>
    </source>
</evidence>
<protein>
    <submittedName>
        <fullName evidence="2">Uncharacterized protein</fullName>
    </submittedName>
</protein>
<feature type="region of interest" description="Disordered" evidence="1">
    <location>
        <begin position="558"/>
        <end position="627"/>
    </location>
</feature>
<gene>
    <name evidence="2" type="ORF">DFP72DRAFT_849691</name>
</gene>
<name>A0A8H6HSU6_9AGAR</name>
<dbReference type="AlphaFoldDB" id="A0A8H6HSU6"/>